<comment type="caution">
    <text evidence="2">The sequence shown here is derived from an EMBL/GenBank/DDBJ whole genome shotgun (WGS) entry which is preliminary data.</text>
</comment>
<organism evidence="2 3">
    <name type="scientific">Candidatus Magnetoglobus multicellularis str. Araruama</name>
    <dbReference type="NCBI Taxonomy" id="890399"/>
    <lineage>
        <taxon>Bacteria</taxon>
        <taxon>Pseudomonadati</taxon>
        <taxon>Thermodesulfobacteriota</taxon>
        <taxon>Desulfobacteria</taxon>
        <taxon>Desulfobacterales</taxon>
        <taxon>Desulfobacteraceae</taxon>
        <taxon>Candidatus Magnetoglobus</taxon>
    </lineage>
</organism>
<dbReference type="AlphaFoldDB" id="A0A1V1NZA0"/>
<name>A0A1V1NZA0_9BACT</name>
<protein>
    <submittedName>
        <fullName evidence="2">Uncharacterized protein</fullName>
    </submittedName>
</protein>
<keyword evidence="1" id="KW-0472">Membrane</keyword>
<feature type="transmembrane region" description="Helical" evidence="1">
    <location>
        <begin position="20"/>
        <end position="39"/>
    </location>
</feature>
<evidence type="ECO:0000313" key="3">
    <source>
        <dbReference type="Proteomes" id="UP000189670"/>
    </source>
</evidence>
<accession>A0A1V1NZA0</accession>
<dbReference type="Proteomes" id="UP000189670">
    <property type="component" value="Unassembled WGS sequence"/>
</dbReference>
<reference evidence="3" key="1">
    <citation type="submission" date="2012-11" db="EMBL/GenBank/DDBJ databases">
        <authorList>
            <person name="Lucero-Rivera Y.E."/>
            <person name="Tovar-Ramirez D."/>
        </authorList>
    </citation>
    <scope>NUCLEOTIDE SEQUENCE [LARGE SCALE GENOMIC DNA]</scope>
    <source>
        <strain evidence="3">Araruama</strain>
    </source>
</reference>
<evidence type="ECO:0000256" key="1">
    <source>
        <dbReference type="SAM" id="Phobius"/>
    </source>
</evidence>
<evidence type="ECO:0000313" key="2">
    <source>
        <dbReference type="EMBL" id="ETR67884.1"/>
    </source>
</evidence>
<keyword evidence="1" id="KW-1133">Transmembrane helix</keyword>
<gene>
    <name evidence="2" type="ORF">OMM_04895</name>
</gene>
<sequence length="195" mass="22149">MIILKSGRSSMELRPFMKYLTTTTIIMILSTVGLLQLGYTMARKPPFNKFFISGETHLVTKCVFGDDKSVCKISQTETKLDGTSIYCIPNVATEKIEIEFFINTGYIKFKDKTINKNPIFEIQLDKNIKLNRPVKISIPFHDKNDSQPITGLYIKEDGSLSTVLTSPPELYDDQVKRFSIYTFHSGVYSWVAGPL</sequence>
<proteinExistence type="predicted"/>
<keyword evidence="1" id="KW-0812">Transmembrane</keyword>
<dbReference type="EMBL" id="ATBP01001171">
    <property type="protein sequence ID" value="ETR67884.1"/>
    <property type="molecule type" value="Genomic_DNA"/>
</dbReference>